<keyword evidence="5" id="KW-0325">Glycoprotein</keyword>
<evidence type="ECO:0000256" key="4">
    <source>
        <dbReference type="ARBA" id="ARBA00022801"/>
    </source>
</evidence>
<evidence type="ECO:0000313" key="7">
    <source>
        <dbReference type="EMBL" id="CAJ0857948.1"/>
    </source>
</evidence>
<dbReference type="EMBL" id="OY288114">
    <property type="protein sequence ID" value="CAJ0857948.1"/>
    <property type="molecule type" value="Genomic_DNA"/>
</dbReference>
<dbReference type="PANTHER" id="PTHR11802:SF3">
    <property type="entry name" value="RETINOID-INDUCIBLE SERINE CARBOXYPEPTIDASE"/>
    <property type="match status" value="1"/>
</dbReference>
<dbReference type="AlphaFoldDB" id="A0AA48LXX1"/>
<name>A0AA48LXX1_9ZZZZ</name>
<dbReference type="InterPro" id="IPR029058">
    <property type="entry name" value="AB_hydrolase_fold"/>
</dbReference>
<evidence type="ECO:0000256" key="1">
    <source>
        <dbReference type="ARBA" id="ARBA00022645"/>
    </source>
</evidence>
<evidence type="ECO:0000256" key="6">
    <source>
        <dbReference type="SAM" id="MobiDB-lite"/>
    </source>
</evidence>
<dbReference type="Gene3D" id="3.40.50.1820">
    <property type="entry name" value="alpha/beta hydrolase"/>
    <property type="match status" value="1"/>
</dbReference>
<feature type="compositionally biased region" description="Basic and acidic residues" evidence="6">
    <location>
        <begin position="26"/>
        <end position="41"/>
    </location>
</feature>
<gene>
    <name evidence="7" type="ORF">AMST5_01066</name>
</gene>
<evidence type="ECO:0008006" key="8">
    <source>
        <dbReference type="Google" id="ProtNLM"/>
    </source>
</evidence>
<evidence type="ECO:0000256" key="3">
    <source>
        <dbReference type="ARBA" id="ARBA00022729"/>
    </source>
</evidence>
<feature type="compositionally biased region" description="Low complexity" evidence="6">
    <location>
        <begin position="362"/>
        <end position="372"/>
    </location>
</feature>
<keyword evidence="3" id="KW-0732">Signal</keyword>
<evidence type="ECO:0000256" key="5">
    <source>
        <dbReference type="ARBA" id="ARBA00023180"/>
    </source>
</evidence>
<dbReference type="Pfam" id="PF00450">
    <property type="entry name" value="Peptidase_S10"/>
    <property type="match status" value="1"/>
</dbReference>
<evidence type="ECO:0000256" key="2">
    <source>
        <dbReference type="ARBA" id="ARBA00022670"/>
    </source>
</evidence>
<feature type="region of interest" description="Disordered" evidence="6">
    <location>
        <begin position="350"/>
        <end position="372"/>
    </location>
</feature>
<feature type="region of interest" description="Disordered" evidence="6">
    <location>
        <begin position="26"/>
        <end position="45"/>
    </location>
</feature>
<dbReference type="PANTHER" id="PTHR11802">
    <property type="entry name" value="SERINE PROTEASE FAMILY S10 SERINE CARBOXYPEPTIDASE"/>
    <property type="match status" value="1"/>
</dbReference>
<dbReference type="SUPFAM" id="SSF53474">
    <property type="entry name" value="alpha/beta-Hydrolases"/>
    <property type="match status" value="1"/>
</dbReference>
<keyword evidence="4" id="KW-0378">Hydrolase</keyword>
<proteinExistence type="predicted"/>
<accession>A0AA48LXX1</accession>
<reference evidence="7" key="1">
    <citation type="submission" date="2023-07" db="EMBL/GenBank/DDBJ databases">
        <authorList>
            <person name="Pelsma A.J. K."/>
        </authorList>
    </citation>
    <scope>NUCLEOTIDE SEQUENCE</scope>
</reference>
<dbReference type="GO" id="GO:0006508">
    <property type="term" value="P:proteolysis"/>
    <property type="evidence" value="ECO:0007669"/>
    <property type="project" value="UniProtKB-KW"/>
</dbReference>
<organism evidence="7">
    <name type="scientific">freshwater sediment metagenome</name>
    <dbReference type="NCBI Taxonomy" id="556182"/>
    <lineage>
        <taxon>unclassified sequences</taxon>
        <taxon>metagenomes</taxon>
        <taxon>ecological metagenomes</taxon>
    </lineage>
</organism>
<keyword evidence="2" id="KW-0645">Protease</keyword>
<sequence length="372" mass="39758">MALRQTFAALLLACFAFSASAAAEEGHKGAPEVNRKGDESGHGLPAEAVTNHAITIDGEKIAFTARAGALRLRDAQTDAPQADVAFVSYERASVDGATRPVAFIFNGGPGAGSAWLQLGALSPFRLRISRETLTPSATPTIIDNAESWITFTDLVFIDPPGTGFSKILTDSDDVRKRFFSVDGDANALAVVIRKWLTAHGRLASPKFLVGESYGGFRCVKLVNALRAHENIGVNGLILVSPVLDFTVITGERHPLRYATLLPSLAAISRHATTRAPLADAEIYAAGDYVTDYLKGAKDPDAISRMSAQVAELVGLDRQTVARLGARIDPKTFARERPNDQTRVLSVYDASVSGFNPDPSSPDPDWADPVLES</sequence>
<dbReference type="GO" id="GO:0004185">
    <property type="term" value="F:serine-type carboxypeptidase activity"/>
    <property type="evidence" value="ECO:0007669"/>
    <property type="project" value="InterPro"/>
</dbReference>
<dbReference type="InterPro" id="IPR001563">
    <property type="entry name" value="Peptidase_S10"/>
</dbReference>
<keyword evidence="1" id="KW-0121">Carboxypeptidase</keyword>
<protein>
    <recommendedName>
        <fullName evidence="8">Peptidase S10</fullName>
    </recommendedName>
</protein>